<comment type="subunit">
    <text evidence="5">Component of the eukaryotic translation initiation factor 3 (eIF-3) complex.</text>
</comment>
<feature type="compositionally biased region" description="Basic and acidic residues" evidence="6">
    <location>
        <begin position="1288"/>
        <end position="1313"/>
    </location>
</feature>
<reference evidence="8" key="1">
    <citation type="submission" date="2016-09" db="EMBL/GenBank/DDBJ databases">
        <authorList>
            <consortium name="Pathogen Informatics"/>
            <person name="Sun Q."/>
            <person name="Inoue M."/>
        </authorList>
    </citation>
    <scope>NUCLEOTIDE SEQUENCE</scope>
</reference>
<feature type="domain" description="PCI" evidence="7">
    <location>
        <begin position="430"/>
        <end position="607"/>
    </location>
</feature>
<dbReference type="InterPro" id="IPR054711">
    <property type="entry name" value="eIF3a_PCI_TPR-like"/>
</dbReference>
<evidence type="ECO:0000256" key="5">
    <source>
        <dbReference type="HAMAP-Rule" id="MF_03000"/>
    </source>
</evidence>
<dbReference type="Pfam" id="PF01399">
    <property type="entry name" value="PCI"/>
    <property type="match status" value="1"/>
</dbReference>
<comment type="similarity">
    <text evidence="5">Belongs to the eIF-3 subunit A family.</text>
</comment>
<keyword evidence="5" id="KW-0175">Coiled coil</keyword>
<feature type="compositionally biased region" description="Basic and acidic residues" evidence="6">
    <location>
        <begin position="1023"/>
        <end position="1036"/>
    </location>
</feature>
<evidence type="ECO:0000256" key="4">
    <source>
        <dbReference type="ARBA" id="ARBA00022917"/>
    </source>
</evidence>
<comment type="subcellular location">
    <subcellularLocation>
        <location evidence="5">Cytoplasm</location>
    </subcellularLocation>
</comment>
<keyword evidence="4 5" id="KW-0648">Protein biosynthesis</keyword>
<keyword evidence="2 5" id="KW-0396">Initiation factor</keyword>
<evidence type="ECO:0000256" key="6">
    <source>
        <dbReference type="SAM" id="MobiDB-lite"/>
    </source>
</evidence>
<dbReference type="Gene3D" id="1.25.40.860">
    <property type="match status" value="2"/>
</dbReference>
<sequence length="1358" mass="163552">MQTFQKPENALKRAEELQFIGQNEDALQILHSAIGHRTFRLQGWHILQEQIMLRYIEFCLYLEKLSLVKDGLHQYRIICQHGNIASLGKVITDFRDKAEEKVRLAKENVALNKEKIEQEESNVDVTEKILMSSLDIEITGKHERKLQNAYRICMETYKMILEILRATPKLEKAYHETAKKAILFCKDNKRVTEFKKLSDLLRNHYNLILRGKHKPEYQSLLKIEYHLETKIIQLEAACELAMWKEASNIAEDIYNLNMHDYFYKSLKSNIMMEPELVSVIETVKPGDKNEEEKNKENDVDGDGNTKEDVLKGVEQQDSNMENNNNNNNNNSNNNSNSNNNNNNKEEEDDGKTPSGETINRATDGNVGTGHNTSQSLNQSKEKLRNWIAVFYEKMADILFVYESELFHGLAWLKYCFHVLNFKRNMTEKEKTYICNKAVLAVLSIPVIGNKKKNEDFTKQFEAHKKMSQLLGHTSVPVKESLKNALRIRNVLNYADENIQKLYSLLENQFTPLSLCLECEVLLKELENTEYAIYTKKIKEVIFHKLILQLSRVYSYISIDYFIENICPDHFMSWNEAEKMLVDLVYQRELEMKIDLTMRAIHFGDKQVLNSSMLIKDSLINMYNDLQHGLKMINETIAVENEVENLTMSTLTYEEEFAFLDKSNKTINYNTAPIEDIIENEVFEEKPIENEKLLKKIYEKIDEEHHKIQLLSEEHNKKRKELLKKQKELEQAQLKLKMEKKLLEEKLEKEKKEELARKGEKLRIKEEKHKKKTEAAEQMLKEIKKLCSTNTTKILMKGKYMDEITIDDILNGYVDFDDIEEAQEKLRLNERNEIIKVRKMEAKKVDHYFRAVRQVELSHMNRWIALVFQEDTEILLQEQKAAEEEQKADFEAALKEKEEYVKFSVDIEEFTKNEMKLRVEEFEKNLKAQKERLYNILKEEKIQRAKERRDQHIRKIKAEEERKRREEEEERLLKEEMERKKKEEARKKLEEISKVQRERDLEMDLQMKRKKEESRRSERSHRKSSIDDDLTWRRGDKGGSQNGDDSYRRHDDHHDGTHRDRSEMRDRRDWSGRDRDRDRERDRDRDREHRRDSHRDRERDRDRDRERDRDRDRERDRDRDRERDRDRDREHRRDSHRDRERDRDRDRERDRDRDREHRRDSHRDRERDRDRDRERDRDRDRERDRDRDRERDRDRDRERERDRDRDIKRSDRDHKKDRDDKLDRDSRRRERSGKPENERKRESEISKRNGTTEERTKNAWNLKEDDDSKAKHETSEENTKSWRNSNKLIDNENEKTERYKEGDKKNGGKDKENDELANGNEENENDEDRKNDDEEASDGGDFTVFKKKKRNILRFFMKA</sequence>
<organism evidence="8 9">
    <name type="scientific">Plasmodium gaboni</name>
    <dbReference type="NCBI Taxonomy" id="647221"/>
    <lineage>
        <taxon>Eukaryota</taxon>
        <taxon>Sar</taxon>
        <taxon>Alveolata</taxon>
        <taxon>Apicomplexa</taxon>
        <taxon>Aconoidasida</taxon>
        <taxon>Haemosporida</taxon>
        <taxon>Plasmodiidae</taxon>
        <taxon>Plasmodium</taxon>
        <taxon>Plasmodium (Laverania)</taxon>
    </lineage>
</organism>
<evidence type="ECO:0000256" key="3">
    <source>
        <dbReference type="ARBA" id="ARBA00022884"/>
    </source>
</evidence>
<dbReference type="HAMAP" id="MF_03000">
    <property type="entry name" value="eIF3a"/>
    <property type="match status" value="1"/>
</dbReference>
<feature type="region of interest" description="Disordered" evidence="6">
    <location>
        <begin position="282"/>
        <end position="377"/>
    </location>
</feature>
<dbReference type="InterPro" id="IPR027512">
    <property type="entry name" value="EIF3A"/>
</dbReference>
<evidence type="ECO:0000256" key="1">
    <source>
        <dbReference type="ARBA" id="ARBA00022490"/>
    </source>
</evidence>
<dbReference type="PANTHER" id="PTHR14005">
    <property type="entry name" value="EUKARYOTIC TRANSLATION INITIATION FACTOR 3, THETA SUBUNIT"/>
    <property type="match status" value="1"/>
</dbReference>
<feature type="compositionally biased region" description="Basic and acidic residues" evidence="6">
    <location>
        <begin position="1044"/>
        <end position="1279"/>
    </location>
</feature>
<comment type="function">
    <text evidence="5">RNA-binding component of the eukaryotic translation initiation factor 3 (eIF-3) complex, which is involved in protein synthesis of a specialized repertoire of mRNAs and, together with other initiation factors, stimulates binding of mRNA and methionyl-tRNAi to the 40S ribosome. The eIF-3 complex specifically targets and initiates translation of a subset of mRNAs involved in cell proliferation.</text>
</comment>
<feature type="coiled-coil region" evidence="5">
    <location>
        <begin position="693"/>
        <end position="785"/>
    </location>
</feature>
<feature type="compositionally biased region" description="Basic and acidic residues" evidence="6">
    <location>
        <begin position="959"/>
        <end position="1016"/>
    </location>
</feature>
<feature type="compositionally biased region" description="Polar residues" evidence="6">
    <location>
        <begin position="368"/>
        <end position="377"/>
    </location>
</feature>
<feature type="compositionally biased region" description="Basic and acidic residues" evidence="6">
    <location>
        <begin position="284"/>
        <end position="311"/>
    </location>
</feature>
<keyword evidence="9" id="KW-1185">Reference proteome</keyword>
<protein>
    <recommendedName>
        <fullName evidence="5">Eukaryotic translation initiation factor 3 subunit A</fullName>
        <shortName evidence="5">eIF3a</shortName>
    </recommendedName>
    <alternativeName>
        <fullName evidence="5">Eukaryotic translation initiation factor 3 subunit 10</fullName>
    </alternativeName>
</protein>
<keyword evidence="3 5" id="KW-0694">RNA-binding</keyword>
<dbReference type="InterPro" id="IPR000717">
    <property type="entry name" value="PCI_dom"/>
</dbReference>
<feature type="coiled-coil region" evidence="5">
    <location>
        <begin position="95"/>
        <end position="122"/>
    </location>
</feature>
<proteinExistence type="inferred from homology"/>
<dbReference type="GO" id="GO:0003743">
    <property type="term" value="F:translation initiation factor activity"/>
    <property type="evidence" value="ECO:0007669"/>
    <property type="project" value="UniProtKB-KW"/>
</dbReference>
<dbReference type="PROSITE" id="PS50250">
    <property type="entry name" value="PCI"/>
    <property type="match status" value="1"/>
</dbReference>
<dbReference type="Gene3D" id="4.10.860.10">
    <property type="entry name" value="UVR domain"/>
    <property type="match status" value="1"/>
</dbReference>
<accession>A0ABY1UQ11</accession>
<keyword evidence="1 5" id="KW-0963">Cytoplasm</keyword>
<dbReference type="Pfam" id="PF22591">
    <property type="entry name" value="eIF3a_PCI_TPR-like"/>
    <property type="match status" value="2"/>
</dbReference>
<feature type="compositionally biased region" description="Low complexity" evidence="6">
    <location>
        <begin position="322"/>
        <end position="342"/>
    </location>
</feature>
<name>A0ABY1UQ11_9APIC</name>
<evidence type="ECO:0000313" key="9">
    <source>
        <dbReference type="Proteomes" id="UP000831156"/>
    </source>
</evidence>
<dbReference type="EMBL" id="LT969435">
    <property type="protein sequence ID" value="SOV16264.1"/>
    <property type="molecule type" value="Genomic_DNA"/>
</dbReference>
<evidence type="ECO:0000313" key="8">
    <source>
        <dbReference type="EMBL" id="SOV16264.1"/>
    </source>
</evidence>
<evidence type="ECO:0000256" key="2">
    <source>
        <dbReference type="ARBA" id="ARBA00022540"/>
    </source>
</evidence>
<gene>
    <name evidence="8" type="ORF">PGABG01_1211800</name>
</gene>
<dbReference type="PANTHER" id="PTHR14005:SF0">
    <property type="entry name" value="EUKARYOTIC TRANSLATION INITIATION FACTOR 3 SUBUNIT A"/>
    <property type="match status" value="1"/>
</dbReference>
<feature type="region of interest" description="Disordered" evidence="6">
    <location>
        <begin position="959"/>
        <end position="1343"/>
    </location>
</feature>
<dbReference type="Proteomes" id="UP000831156">
    <property type="component" value="Chromosome 12"/>
</dbReference>
<evidence type="ECO:0000259" key="7">
    <source>
        <dbReference type="PROSITE" id="PS50250"/>
    </source>
</evidence>